<dbReference type="AlphaFoldDB" id="A0A8J8P487"/>
<dbReference type="OrthoDB" id="327433at2759"/>
<feature type="transmembrane region" description="Helical" evidence="1">
    <location>
        <begin position="148"/>
        <end position="170"/>
    </location>
</feature>
<keyword evidence="1" id="KW-0812">Transmembrane</keyword>
<accession>A0A8J8P487</accession>
<comment type="caution">
    <text evidence="2">The sequence shown here is derived from an EMBL/GenBank/DDBJ whole genome shotgun (WGS) entry which is preliminary data.</text>
</comment>
<keyword evidence="1" id="KW-1133">Transmembrane helix</keyword>
<dbReference type="EMBL" id="RRYP01000924">
    <property type="protein sequence ID" value="TNV86653.1"/>
    <property type="molecule type" value="Genomic_DNA"/>
</dbReference>
<keyword evidence="3" id="KW-1185">Reference proteome</keyword>
<keyword evidence="1" id="KW-0472">Membrane</keyword>
<organism evidence="2 3">
    <name type="scientific">Halteria grandinella</name>
    <dbReference type="NCBI Taxonomy" id="5974"/>
    <lineage>
        <taxon>Eukaryota</taxon>
        <taxon>Sar</taxon>
        <taxon>Alveolata</taxon>
        <taxon>Ciliophora</taxon>
        <taxon>Intramacronucleata</taxon>
        <taxon>Spirotrichea</taxon>
        <taxon>Stichotrichia</taxon>
        <taxon>Sporadotrichida</taxon>
        <taxon>Halteriidae</taxon>
        <taxon>Halteria</taxon>
    </lineage>
</organism>
<evidence type="ECO:0000256" key="1">
    <source>
        <dbReference type="SAM" id="Phobius"/>
    </source>
</evidence>
<evidence type="ECO:0000313" key="2">
    <source>
        <dbReference type="EMBL" id="TNV86653.1"/>
    </source>
</evidence>
<name>A0A8J8P487_HALGN</name>
<sequence length="322" mass="37317">MILSLISLPMPGLAQLLQSAILNLIQLDILFTDKWLPRLIYGDDRTQSEPLNDFFESNGYESVRLVDNMGSSVVYLWMLFSAYGVYIILSIFSNRVKVERLATLKRQLYPKMFWQWPIRFLLQQFAPLLTAVLIQTTNLSVNTNPEKFDSLACVTILIILCGIIIFLYNISKDDTETISTLYEGVRKESRISGLWNLIVMARWTVTLVVMVYLRELPQIQISLVYLLSIIDQILLLEFNPLEANKVAFFNELMVSLYLYVMMTLCDDQSNQRENIGIVLMGIDGTLALKLKRKFKSREQRRLRQGISRRLLDSNQDHVLWIS</sequence>
<feature type="transmembrane region" description="Helical" evidence="1">
    <location>
        <begin position="74"/>
        <end position="92"/>
    </location>
</feature>
<dbReference type="Proteomes" id="UP000785679">
    <property type="component" value="Unassembled WGS sequence"/>
</dbReference>
<protein>
    <submittedName>
        <fullName evidence="2">Uncharacterized protein</fullName>
    </submittedName>
</protein>
<gene>
    <name evidence="2" type="ORF">FGO68_gene15356</name>
</gene>
<proteinExistence type="predicted"/>
<feature type="transmembrane region" description="Helical" evidence="1">
    <location>
        <begin position="113"/>
        <end position="136"/>
    </location>
</feature>
<reference evidence="2" key="1">
    <citation type="submission" date="2019-06" db="EMBL/GenBank/DDBJ databases">
        <authorList>
            <person name="Zheng W."/>
        </authorList>
    </citation>
    <scope>NUCLEOTIDE SEQUENCE</scope>
    <source>
        <strain evidence="2">QDHG01</strain>
    </source>
</reference>
<evidence type="ECO:0000313" key="3">
    <source>
        <dbReference type="Proteomes" id="UP000785679"/>
    </source>
</evidence>
<feature type="transmembrane region" description="Helical" evidence="1">
    <location>
        <begin position="191"/>
        <end position="213"/>
    </location>
</feature>